<accession>A0A9N9LSA0</accession>
<gene>
    <name evidence="1" type="ORF">HYALB_00002142</name>
</gene>
<proteinExistence type="predicted"/>
<evidence type="ECO:0000313" key="2">
    <source>
        <dbReference type="Proteomes" id="UP000701801"/>
    </source>
</evidence>
<protein>
    <submittedName>
        <fullName evidence="1">Uncharacterized protein</fullName>
    </submittedName>
</protein>
<dbReference type="Proteomes" id="UP000701801">
    <property type="component" value="Unassembled WGS sequence"/>
</dbReference>
<dbReference type="EMBL" id="CAJVRM010000184">
    <property type="protein sequence ID" value="CAG8976626.1"/>
    <property type="molecule type" value="Genomic_DNA"/>
</dbReference>
<dbReference type="AlphaFoldDB" id="A0A9N9LSA0"/>
<reference evidence="1" key="1">
    <citation type="submission" date="2021-07" db="EMBL/GenBank/DDBJ databases">
        <authorList>
            <person name="Durling M."/>
        </authorList>
    </citation>
    <scope>NUCLEOTIDE SEQUENCE</scope>
</reference>
<keyword evidence="2" id="KW-1185">Reference proteome</keyword>
<organism evidence="1 2">
    <name type="scientific">Hymenoscyphus albidus</name>
    <dbReference type="NCBI Taxonomy" id="595503"/>
    <lineage>
        <taxon>Eukaryota</taxon>
        <taxon>Fungi</taxon>
        <taxon>Dikarya</taxon>
        <taxon>Ascomycota</taxon>
        <taxon>Pezizomycotina</taxon>
        <taxon>Leotiomycetes</taxon>
        <taxon>Helotiales</taxon>
        <taxon>Helotiaceae</taxon>
        <taxon>Hymenoscyphus</taxon>
    </lineage>
</organism>
<evidence type="ECO:0000313" key="1">
    <source>
        <dbReference type="EMBL" id="CAG8976626.1"/>
    </source>
</evidence>
<comment type="caution">
    <text evidence="1">The sequence shown here is derived from an EMBL/GenBank/DDBJ whole genome shotgun (WGS) entry which is preliminary data.</text>
</comment>
<name>A0A9N9LSA0_9HELO</name>
<sequence length="88" mass="9957">MLQPEPTTFLVIDEQAALELLVRHPLSTNLSHEECDAVEKGEEFSGIVLKIVHGLHCIQIRRDSIQEPDKAWLNVQKGRDSIQDLDKA</sequence>